<gene>
    <name evidence="2" type="ORF">G9U52_38320</name>
</gene>
<dbReference type="RefSeq" id="WP_166158600.1">
    <property type="nucleotide sequence ID" value="NZ_JAAOIW010000043.1"/>
</dbReference>
<evidence type="ECO:0000256" key="1">
    <source>
        <dbReference type="SAM" id="Phobius"/>
    </source>
</evidence>
<evidence type="ECO:0000313" key="3">
    <source>
        <dbReference type="Proteomes" id="UP001165962"/>
    </source>
</evidence>
<keyword evidence="1" id="KW-0812">Transmembrane</keyword>
<keyword evidence="3" id="KW-1185">Reference proteome</keyword>
<evidence type="ECO:0000313" key="2">
    <source>
        <dbReference type="EMBL" id="NHN35545.1"/>
    </source>
</evidence>
<dbReference type="Proteomes" id="UP001165962">
    <property type="component" value="Unassembled WGS sequence"/>
</dbReference>
<dbReference type="EMBL" id="JAAOIW010000043">
    <property type="protein sequence ID" value="NHN35545.1"/>
    <property type="molecule type" value="Genomic_DNA"/>
</dbReference>
<reference evidence="2" key="1">
    <citation type="submission" date="2020-03" db="EMBL/GenBank/DDBJ databases">
        <title>Draft sequencing of Paenibacilllus sp. S3N08.</title>
        <authorList>
            <person name="Kim D.-U."/>
        </authorList>
    </citation>
    <scope>NUCLEOTIDE SEQUENCE</scope>
    <source>
        <strain evidence="2">S3N08</strain>
    </source>
</reference>
<proteinExistence type="predicted"/>
<comment type="caution">
    <text evidence="2">The sequence shown here is derived from an EMBL/GenBank/DDBJ whole genome shotgun (WGS) entry which is preliminary data.</text>
</comment>
<sequence length="50" mass="5659">MEEVLTPYGSIEVLYQLTLGDIAIVTLLALILLFLILQWLLDTIWKGVGR</sequence>
<organism evidence="2 3">
    <name type="scientific">Paenibacillus agricola</name>
    <dbReference type="NCBI Taxonomy" id="2716264"/>
    <lineage>
        <taxon>Bacteria</taxon>
        <taxon>Bacillati</taxon>
        <taxon>Bacillota</taxon>
        <taxon>Bacilli</taxon>
        <taxon>Bacillales</taxon>
        <taxon>Paenibacillaceae</taxon>
        <taxon>Paenibacillus</taxon>
    </lineage>
</organism>
<name>A0ABX0JJ70_9BACL</name>
<keyword evidence="1" id="KW-1133">Transmembrane helix</keyword>
<accession>A0ABX0JJ70</accession>
<keyword evidence="1" id="KW-0472">Membrane</keyword>
<protein>
    <submittedName>
        <fullName evidence="2">Uncharacterized protein</fullName>
    </submittedName>
</protein>
<feature type="transmembrane region" description="Helical" evidence="1">
    <location>
        <begin position="22"/>
        <end position="41"/>
    </location>
</feature>